<evidence type="ECO:0000313" key="12">
    <source>
        <dbReference type="Proteomes" id="UP000261520"/>
    </source>
</evidence>
<proteinExistence type="inferred from homology"/>
<evidence type="ECO:0000256" key="5">
    <source>
        <dbReference type="ARBA" id="ARBA00023306"/>
    </source>
</evidence>
<keyword evidence="5" id="KW-0131">Cell cycle</keyword>
<reference evidence="11" key="1">
    <citation type="submission" date="2025-08" db="UniProtKB">
        <authorList>
            <consortium name="Ensembl"/>
        </authorList>
    </citation>
    <scope>IDENTIFICATION</scope>
</reference>
<organism evidence="11 12">
    <name type="scientific">Periophthalmus magnuspinnatus</name>
    <dbReference type="NCBI Taxonomy" id="409849"/>
    <lineage>
        <taxon>Eukaryota</taxon>
        <taxon>Metazoa</taxon>
        <taxon>Chordata</taxon>
        <taxon>Craniata</taxon>
        <taxon>Vertebrata</taxon>
        <taxon>Euteleostomi</taxon>
        <taxon>Actinopterygii</taxon>
        <taxon>Neopterygii</taxon>
        <taxon>Teleostei</taxon>
        <taxon>Neoteleostei</taxon>
        <taxon>Acanthomorphata</taxon>
        <taxon>Gobiaria</taxon>
        <taxon>Gobiiformes</taxon>
        <taxon>Gobioidei</taxon>
        <taxon>Gobiidae</taxon>
        <taxon>Oxudercinae</taxon>
        <taxon>Periophthalmus</taxon>
    </lineage>
</organism>
<keyword evidence="12" id="KW-1185">Reference proteome</keyword>
<dbReference type="Ensembl" id="ENSPMGT00000023776.1">
    <property type="protein sequence ID" value="ENSPMGP00000022329.1"/>
    <property type="gene ID" value="ENSPMGG00000018059.1"/>
</dbReference>
<dbReference type="AlphaFoldDB" id="A0A3B4B0V3"/>
<dbReference type="PROSITE" id="PS00292">
    <property type="entry name" value="CYCLINS"/>
    <property type="match status" value="1"/>
</dbReference>
<dbReference type="Pfam" id="PF00134">
    <property type="entry name" value="Cyclin_N"/>
    <property type="match status" value="1"/>
</dbReference>
<evidence type="ECO:0000259" key="10">
    <source>
        <dbReference type="SMART" id="SM01332"/>
    </source>
</evidence>
<evidence type="ECO:0000256" key="6">
    <source>
        <dbReference type="ARBA" id="ARBA00025821"/>
    </source>
</evidence>
<dbReference type="InterPro" id="IPR036915">
    <property type="entry name" value="Cyclin-like_sf"/>
</dbReference>
<comment type="subunit">
    <text evidence="6">Interacts with the CDK1 protein kinase to form a serine/threonine kinase holoenzyme complex also known as maturation promoting factor (MPF). The cyclin subunit imparts substrate specificity to the complex.</text>
</comment>
<dbReference type="PANTHER" id="PTHR10177">
    <property type="entry name" value="CYCLINS"/>
    <property type="match status" value="1"/>
</dbReference>
<name>A0A3B4B0V3_9GOBI</name>
<dbReference type="SMART" id="SM01332">
    <property type="entry name" value="Cyclin_C"/>
    <property type="match status" value="1"/>
</dbReference>
<comment type="function">
    <text evidence="1">Essential for the control of the cell cycle at the G2/M (mitosis) transition.</text>
</comment>
<dbReference type="InterPro" id="IPR048258">
    <property type="entry name" value="Cyclins_cyclin-box"/>
</dbReference>
<keyword evidence="4 8" id="KW-0195">Cyclin</keyword>
<protein>
    <recommendedName>
        <fullName evidence="7">G2/mitotic-specific cyclin-B2</fullName>
    </recommendedName>
</protein>
<dbReference type="InterPro" id="IPR006671">
    <property type="entry name" value="Cyclin_N"/>
</dbReference>
<evidence type="ECO:0000256" key="4">
    <source>
        <dbReference type="ARBA" id="ARBA00023127"/>
    </source>
</evidence>
<dbReference type="FunFam" id="1.10.472.10:FF:000001">
    <property type="entry name" value="G2/mitotic-specific cyclin"/>
    <property type="match status" value="1"/>
</dbReference>
<dbReference type="STRING" id="409849.ENSPMGP00000022329"/>
<dbReference type="Gene3D" id="1.10.472.10">
    <property type="entry name" value="Cyclin-like"/>
    <property type="match status" value="2"/>
</dbReference>
<dbReference type="Pfam" id="PF02984">
    <property type="entry name" value="Cyclin_C"/>
    <property type="match status" value="1"/>
</dbReference>
<reference evidence="11" key="2">
    <citation type="submission" date="2025-09" db="UniProtKB">
        <authorList>
            <consortium name="Ensembl"/>
        </authorList>
    </citation>
    <scope>IDENTIFICATION</scope>
</reference>
<evidence type="ECO:0000313" key="11">
    <source>
        <dbReference type="Ensembl" id="ENSPMGP00000022329.1"/>
    </source>
</evidence>
<feature type="domain" description="Cyclin C-terminal" evidence="10">
    <location>
        <begin position="276"/>
        <end position="393"/>
    </location>
</feature>
<evidence type="ECO:0000259" key="9">
    <source>
        <dbReference type="SMART" id="SM00385"/>
    </source>
</evidence>
<accession>A0A3B4B0V3</accession>
<dbReference type="InterPro" id="IPR004367">
    <property type="entry name" value="Cyclin_C-dom"/>
</dbReference>
<comment type="similarity">
    <text evidence="2">Belongs to the cyclin family. Cyclin AB subfamily.</text>
</comment>
<dbReference type="InterPro" id="IPR013763">
    <property type="entry name" value="Cyclin-like_dom"/>
</dbReference>
<evidence type="ECO:0000256" key="7">
    <source>
        <dbReference type="ARBA" id="ARBA00040980"/>
    </source>
</evidence>
<dbReference type="SUPFAM" id="SSF47954">
    <property type="entry name" value="Cyclin-like"/>
    <property type="match status" value="2"/>
</dbReference>
<dbReference type="GO" id="GO:0051301">
    <property type="term" value="P:cell division"/>
    <property type="evidence" value="ECO:0007669"/>
    <property type="project" value="UniProtKB-KW"/>
</dbReference>
<dbReference type="SMART" id="SM00385">
    <property type="entry name" value="CYCLIN"/>
    <property type="match status" value="2"/>
</dbReference>
<feature type="domain" description="Cyclin-like" evidence="9">
    <location>
        <begin position="182"/>
        <end position="267"/>
    </location>
</feature>
<dbReference type="InterPro" id="IPR039361">
    <property type="entry name" value="Cyclin"/>
</dbReference>
<keyword evidence="3" id="KW-0132">Cell division</keyword>
<dbReference type="Proteomes" id="UP000261520">
    <property type="component" value="Unplaced"/>
</dbReference>
<feature type="domain" description="Cyclin-like" evidence="9">
    <location>
        <begin position="280"/>
        <end position="362"/>
    </location>
</feature>
<evidence type="ECO:0000256" key="3">
    <source>
        <dbReference type="ARBA" id="ARBA00022618"/>
    </source>
</evidence>
<sequence length="399" mass="45512">MNFSTNAPGDTQIMKENSHLSTKIAVSQFQPPRQRTVLGVLNENDQHGSQLSRHSSFTDSTQLTFLSCTSSSSYDIYVEEACEIVLAASGQEVVSNNYHCGDQTEALKNEDARLLLELSTSSCQKMQSEHNESHMSEVQCRSEYDEDIYWHLRQNEVQLRPLYNYLEKHPEITSGMRVILVDWLVEVAQEYKLRSETLYLAVNYLDRFLSDTAFIKRGKLQLVGTAALMIAAKYEEIFPPELNEFVYITDSTYTKRQLIQMEYILLKVLTFKMTAATAKLFLRQFLVVQPVDATTANLAMYVSELSLLEMDPFLQYRPSIVAASAYCLANYTVSRSLWPSALQAFAGYTLSDIEDCLIDLHNFYLKAESLPHQAIRDKYRSSKYCQVSLITAPATLLFQ</sequence>
<evidence type="ECO:0000256" key="8">
    <source>
        <dbReference type="RuleBase" id="RU000383"/>
    </source>
</evidence>
<evidence type="ECO:0000256" key="2">
    <source>
        <dbReference type="ARBA" id="ARBA00006955"/>
    </source>
</evidence>
<evidence type="ECO:0000256" key="1">
    <source>
        <dbReference type="ARBA" id="ARBA00003222"/>
    </source>
</evidence>